<evidence type="ECO:0000313" key="9">
    <source>
        <dbReference type="Proteomes" id="UP001318040"/>
    </source>
</evidence>
<dbReference type="InterPro" id="IPR015424">
    <property type="entry name" value="PyrdxlP-dep_Trfase"/>
</dbReference>
<dbReference type="KEGG" id="pmrn:116941078"/>
<dbReference type="Gene3D" id="3.90.1150.170">
    <property type="match status" value="1"/>
</dbReference>
<dbReference type="CDD" id="cd06450">
    <property type="entry name" value="DOPA_deC_like"/>
    <property type="match status" value="1"/>
</dbReference>
<dbReference type="GO" id="GO:0005737">
    <property type="term" value="C:cytoplasm"/>
    <property type="evidence" value="ECO:0007669"/>
    <property type="project" value="TreeGrafter"/>
</dbReference>
<dbReference type="InterPro" id="IPR002129">
    <property type="entry name" value="PyrdxlP-dep_de-COase"/>
</dbReference>
<dbReference type="PROSITE" id="PS00392">
    <property type="entry name" value="DDC_GAD_HDC_YDC"/>
    <property type="match status" value="1"/>
</dbReference>
<evidence type="ECO:0000256" key="7">
    <source>
        <dbReference type="PIRSR" id="PIRSR602129-50"/>
    </source>
</evidence>
<dbReference type="SUPFAM" id="SSF53383">
    <property type="entry name" value="PLP-dependent transferases"/>
    <property type="match status" value="1"/>
</dbReference>
<evidence type="ECO:0000256" key="3">
    <source>
        <dbReference type="ARBA" id="ARBA00011738"/>
    </source>
</evidence>
<comment type="similarity">
    <text evidence="2 8">Belongs to the group II decarboxylase family.</text>
</comment>
<name>A0AAJ7SYH9_PETMA</name>
<dbReference type="Pfam" id="PF00282">
    <property type="entry name" value="Pyridoxal_deC"/>
    <property type="match status" value="1"/>
</dbReference>
<dbReference type="GO" id="GO:0030170">
    <property type="term" value="F:pyridoxal phosphate binding"/>
    <property type="evidence" value="ECO:0007669"/>
    <property type="project" value="InterPro"/>
</dbReference>
<evidence type="ECO:0000256" key="1">
    <source>
        <dbReference type="ARBA" id="ARBA00001933"/>
    </source>
</evidence>
<dbReference type="InterPro" id="IPR015421">
    <property type="entry name" value="PyrdxlP-dep_Trfase_major"/>
</dbReference>
<dbReference type="RefSeq" id="XP_032807583.1">
    <property type="nucleotide sequence ID" value="XM_032951692.1"/>
</dbReference>
<evidence type="ECO:0000256" key="2">
    <source>
        <dbReference type="ARBA" id="ARBA00009533"/>
    </source>
</evidence>
<evidence type="ECO:0000256" key="6">
    <source>
        <dbReference type="ARBA" id="ARBA00023239"/>
    </source>
</evidence>
<keyword evidence="9" id="KW-1185">Reference proteome</keyword>
<dbReference type="Proteomes" id="UP001318040">
    <property type="component" value="Chromosome 10"/>
</dbReference>
<comment type="cofactor">
    <cofactor evidence="1 7 8">
        <name>pyridoxal 5'-phosphate</name>
        <dbReference type="ChEBI" id="CHEBI:597326"/>
    </cofactor>
</comment>
<evidence type="ECO:0000313" key="10">
    <source>
        <dbReference type="RefSeq" id="XP_032807583.1"/>
    </source>
</evidence>
<sequence length="528" mass="58372">MADTAPTDSSSSEVVENGVPTALLLAGSPSPGFPVLVEGVPINGPLLDARAGEKFLLDVFPIIFQEAVVKGTDVNEKVCEWRHPAELRALLDVELGECGEPHRQLLQRCRDVIAYSVKTVHPRFYNQLFAGLDYHSLAARWITEALNASVYTYEVAPVGVLLEEEVLRTLRKMIGWTSGDGIFCPGGSVSNMCAMNVARYRLCPRVKTAGLSALPRLVLFTSGEAHYSIQKAAAFLGIGTDNVRSVAVDDRGKMIPSDLERKVEEAKAEGAVPFMVVLTAGTTVLGAFDPIVAVADMCERWGLWLHVDASWGGSALLSHRHRHLLDGIHRVDSVAWNPHKMLMSGLQCCALLLRDDTGLLRSCHSASASYLFQTDKCYDSAHDPGDKSVQCGRRDDALKLWLTWKACGRHGLEARVDRAFACARYLADEIKHKEGFELLMEPEGTNVCFWFIPPSMRGQPRGQLFWQKLDKVAPAIKTRMMLAGSMMVGYQPHGDRVNFFRMILISPSVRREDLDFCLSEIERLGCDL</sequence>
<dbReference type="FunFam" id="3.40.640.10:FF:000016">
    <property type="entry name" value="Glutamate decarboxylase like 1"/>
    <property type="match status" value="1"/>
</dbReference>
<evidence type="ECO:0000313" key="11">
    <source>
        <dbReference type="RefSeq" id="XP_032807584.1"/>
    </source>
</evidence>
<feature type="modified residue" description="N6-(pyridoxal phosphate)lysine" evidence="7">
    <location>
        <position position="340"/>
    </location>
</feature>
<evidence type="ECO:0000256" key="4">
    <source>
        <dbReference type="ARBA" id="ARBA00022793"/>
    </source>
</evidence>
<dbReference type="CTD" id="339896"/>
<keyword evidence="5 7" id="KW-0663">Pyridoxal phosphate</keyword>
<dbReference type="GeneID" id="116941078"/>
<dbReference type="Gene3D" id="3.40.640.10">
    <property type="entry name" value="Type I PLP-dependent aspartate aminotransferase-like (Major domain)"/>
    <property type="match status" value="1"/>
</dbReference>
<keyword evidence="4" id="KW-0210">Decarboxylase</keyword>
<dbReference type="AlphaFoldDB" id="A0AAJ7SYH9"/>
<protein>
    <submittedName>
        <fullName evidence="10 11">Acidic amino acid decarboxylase GADL1-like</fullName>
    </submittedName>
</protein>
<gene>
    <name evidence="10 11" type="primary">LOC116941078</name>
</gene>
<accession>A0AAJ7SYH9</accession>
<dbReference type="PANTHER" id="PTHR45677:SF1">
    <property type="entry name" value="ACIDIC AMINO ACID DECARBOXYLASE GADL1"/>
    <property type="match status" value="1"/>
</dbReference>
<evidence type="ECO:0000256" key="8">
    <source>
        <dbReference type="RuleBase" id="RU000382"/>
    </source>
</evidence>
<organism evidence="9 11">
    <name type="scientific">Petromyzon marinus</name>
    <name type="common">Sea lamprey</name>
    <dbReference type="NCBI Taxonomy" id="7757"/>
    <lineage>
        <taxon>Eukaryota</taxon>
        <taxon>Metazoa</taxon>
        <taxon>Chordata</taxon>
        <taxon>Craniata</taxon>
        <taxon>Vertebrata</taxon>
        <taxon>Cyclostomata</taxon>
        <taxon>Hyperoartia</taxon>
        <taxon>Petromyzontiformes</taxon>
        <taxon>Petromyzontidae</taxon>
        <taxon>Petromyzon</taxon>
    </lineage>
</organism>
<dbReference type="PANTHER" id="PTHR45677">
    <property type="entry name" value="GLUTAMATE DECARBOXYLASE-RELATED"/>
    <property type="match status" value="1"/>
</dbReference>
<dbReference type="GO" id="GO:0019752">
    <property type="term" value="P:carboxylic acid metabolic process"/>
    <property type="evidence" value="ECO:0007669"/>
    <property type="project" value="InterPro"/>
</dbReference>
<evidence type="ECO:0000256" key="5">
    <source>
        <dbReference type="ARBA" id="ARBA00022898"/>
    </source>
</evidence>
<proteinExistence type="inferred from homology"/>
<comment type="subunit">
    <text evidence="3">Homodimer.</text>
</comment>
<keyword evidence="6 8" id="KW-0456">Lyase</keyword>
<dbReference type="InterPro" id="IPR021115">
    <property type="entry name" value="Pyridoxal-P_BS"/>
</dbReference>
<dbReference type="RefSeq" id="XP_032807584.1">
    <property type="nucleotide sequence ID" value="XM_032951693.1"/>
</dbReference>
<reference evidence="10 11" key="1">
    <citation type="submission" date="2025-04" db="UniProtKB">
        <authorList>
            <consortium name="RefSeq"/>
        </authorList>
    </citation>
    <scope>IDENTIFICATION</scope>
    <source>
        <tissue evidence="10 11">Sperm</tissue>
    </source>
</reference>
<dbReference type="GO" id="GO:0016831">
    <property type="term" value="F:carboxy-lyase activity"/>
    <property type="evidence" value="ECO:0007669"/>
    <property type="project" value="UniProtKB-KW"/>
</dbReference>